<dbReference type="AlphaFoldDB" id="A0AAV6JX25"/>
<evidence type="ECO:0000313" key="3">
    <source>
        <dbReference type="Proteomes" id="UP000823749"/>
    </source>
</evidence>
<evidence type="ECO:0000256" key="1">
    <source>
        <dbReference type="SAM" id="MobiDB-lite"/>
    </source>
</evidence>
<dbReference type="Proteomes" id="UP000823749">
    <property type="component" value="Chromosome 6"/>
</dbReference>
<feature type="region of interest" description="Disordered" evidence="1">
    <location>
        <begin position="19"/>
        <end position="95"/>
    </location>
</feature>
<dbReference type="EMBL" id="JACTNZ010000006">
    <property type="protein sequence ID" value="KAG5544697.1"/>
    <property type="molecule type" value="Genomic_DNA"/>
</dbReference>
<sequence length="95" mass="10080">MAVVRDLDEFEAVVLDDGVDGGGAGIEAVHPSSISTTVGSRKALAPFKTPDRTNTRNDGDGDIMTDRHKRGGGDGQWSTQDDRLRPIDSGGNRLT</sequence>
<feature type="compositionally biased region" description="Basic and acidic residues" evidence="1">
    <location>
        <begin position="49"/>
        <end position="59"/>
    </location>
</feature>
<organism evidence="2 3">
    <name type="scientific">Rhododendron griersonianum</name>
    <dbReference type="NCBI Taxonomy" id="479676"/>
    <lineage>
        <taxon>Eukaryota</taxon>
        <taxon>Viridiplantae</taxon>
        <taxon>Streptophyta</taxon>
        <taxon>Embryophyta</taxon>
        <taxon>Tracheophyta</taxon>
        <taxon>Spermatophyta</taxon>
        <taxon>Magnoliopsida</taxon>
        <taxon>eudicotyledons</taxon>
        <taxon>Gunneridae</taxon>
        <taxon>Pentapetalae</taxon>
        <taxon>asterids</taxon>
        <taxon>Ericales</taxon>
        <taxon>Ericaceae</taxon>
        <taxon>Ericoideae</taxon>
        <taxon>Rhodoreae</taxon>
        <taxon>Rhododendron</taxon>
    </lineage>
</organism>
<comment type="caution">
    <text evidence="2">The sequence shown here is derived from an EMBL/GenBank/DDBJ whole genome shotgun (WGS) entry which is preliminary data.</text>
</comment>
<gene>
    <name evidence="2" type="ORF">RHGRI_017219</name>
</gene>
<protein>
    <submittedName>
        <fullName evidence="2">Uncharacterized protein</fullName>
    </submittedName>
</protein>
<keyword evidence="3" id="KW-1185">Reference proteome</keyword>
<reference evidence="2 3" key="1">
    <citation type="submission" date="2020-08" db="EMBL/GenBank/DDBJ databases">
        <title>Plant Genome Project.</title>
        <authorList>
            <person name="Zhang R.-G."/>
        </authorList>
    </citation>
    <scope>NUCLEOTIDE SEQUENCE [LARGE SCALE GENOMIC DNA]</scope>
    <source>
        <strain evidence="2">WSP0</strain>
        <tissue evidence="2">Leaf</tissue>
    </source>
</reference>
<proteinExistence type="predicted"/>
<accession>A0AAV6JX25</accession>
<name>A0AAV6JX25_9ERIC</name>
<evidence type="ECO:0000313" key="2">
    <source>
        <dbReference type="EMBL" id="KAG5544697.1"/>
    </source>
</evidence>